<evidence type="ECO:0000256" key="4">
    <source>
        <dbReference type="ARBA" id="ARBA00022692"/>
    </source>
</evidence>
<feature type="transmembrane region" description="Helical" evidence="7">
    <location>
        <begin position="173"/>
        <end position="193"/>
    </location>
</feature>
<feature type="transmembrane region" description="Helical" evidence="7">
    <location>
        <begin position="354"/>
        <end position="377"/>
    </location>
</feature>
<dbReference type="Gene3D" id="1.20.1250.20">
    <property type="entry name" value="MFS general substrate transporter like domains"/>
    <property type="match status" value="1"/>
</dbReference>
<feature type="transmembrane region" description="Helical" evidence="7">
    <location>
        <begin position="50"/>
        <end position="74"/>
    </location>
</feature>
<keyword evidence="3" id="KW-1003">Cell membrane</keyword>
<dbReference type="PANTHER" id="PTHR23513">
    <property type="entry name" value="INTEGRAL MEMBRANE EFFLUX PROTEIN-RELATED"/>
    <property type="match status" value="1"/>
</dbReference>
<dbReference type="InterPro" id="IPR010290">
    <property type="entry name" value="TM_effector"/>
</dbReference>
<comment type="subcellular location">
    <subcellularLocation>
        <location evidence="1">Cell membrane</location>
        <topology evidence="1">Multi-pass membrane protein</topology>
    </subcellularLocation>
</comment>
<keyword evidence="4 7" id="KW-0812">Transmembrane</keyword>
<gene>
    <name evidence="9" type="ORF">JOM49_004998</name>
</gene>
<dbReference type="Pfam" id="PF05977">
    <property type="entry name" value="MFS_3"/>
    <property type="match status" value="1"/>
</dbReference>
<dbReference type="Proteomes" id="UP000741013">
    <property type="component" value="Unassembled WGS sequence"/>
</dbReference>
<organism evidence="9 10">
    <name type="scientific">Amycolatopsis magusensis</name>
    <dbReference type="NCBI Taxonomy" id="882444"/>
    <lineage>
        <taxon>Bacteria</taxon>
        <taxon>Bacillati</taxon>
        <taxon>Actinomycetota</taxon>
        <taxon>Actinomycetes</taxon>
        <taxon>Pseudonocardiales</taxon>
        <taxon>Pseudonocardiaceae</taxon>
        <taxon>Amycolatopsis</taxon>
    </lineage>
</organism>
<feature type="transmembrane region" description="Helical" evidence="7">
    <location>
        <begin position="231"/>
        <end position="257"/>
    </location>
</feature>
<evidence type="ECO:0000256" key="7">
    <source>
        <dbReference type="SAM" id="Phobius"/>
    </source>
</evidence>
<dbReference type="SUPFAM" id="SSF103473">
    <property type="entry name" value="MFS general substrate transporter"/>
    <property type="match status" value="1"/>
</dbReference>
<keyword evidence="2" id="KW-0813">Transport</keyword>
<feature type="transmembrane region" description="Helical" evidence="7">
    <location>
        <begin position="383"/>
        <end position="400"/>
    </location>
</feature>
<feature type="transmembrane region" description="Helical" evidence="7">
    <location>
        <begin position="289"/>
        <end position="310"/>
    </location>
</feature>
<dbReference type="InterPro" id="IPR020846">
    <property type="entry name" value="MFS_dom"/>
</dbReference>
<feature type="transmembrane region" description="Helical" evidence="7">
    <location>
        <begin position="316"/>
        <end position="342"/>
    </location>
</feature>
<dbReference type="InterPro" id="IPR036259">
    <property type="entry name" value="MFS_trans_sf"/>
</dbReference>
<name>A0ABS4PVK9_9PSEU</name>
<proteinExistence type="predicted"/>
<sequence length="422" mass="43687">MSGRSATAVPLSRNRDFQLLWLAQTGSELSQHVFLIAYPLLAVALTDLPIAAGLLGFLATGVQLAFGLPAGLLADRYDRRLILVLASAVRALAHGSLAVALWLDAGSYLHLLVVAIVEGLALAAIFPAEEAALPQVVTTGQLPDAIALNTARSSVGQMGGNSLGGVLYGLTRALPFAANAVLQLLTTLALLFVRIPRHHGRDTSSVDSARRFWPELTGGLRWLLRHPTLRVITACGVLVNLGFGAFLTAFILIANAAGVPSGQVGVVVAMLGGGALVGALLAGRLQRVLRPYVSISAVLWGAALLTPLLALTSNMVVAGVVFALVGALVPLANTTIITYQLVLTPDGLRGRVSAAVGVFDNVAAALGPLVGSVLVQFTPGRTALFGCAALLLVPAVLAALNRTLRRFSGHTEEDDGKGEVTV</sequence>
<evidence type="ECO:0000256" key="3">
    <source>
        <dbReference type="ARBA" id="ARBA00022475"/>
    </source>
</evidence>
<feature type="transmembrane region" description="Helical" evidence="7">
    <location>
        <begin position="263"/>
        <end position="282"/>
    </location>
</feature>
<dbReference type="PROSITE" id="PS50850">
    <property type="entry name" value="MFS"/>
    <property type="match status" value="1"/>
</dbReference>
<evidence type="ECO:0000313" key="10">
    <source>
        <dbReference type="Proteomes" id="UP000741013"/>
    </source>
</evidence>
<dbReference type="RefSeq" id="WP_209666642.1">
    <property type="nucleotide sequence ID" value="NZ_JAGGMS010000001.1"/>
</dbReference>
<accession>A0ABS4PVK9</accession>
<evidence type="ECO:0000256" key="2">
    <source>
        <dbReference type="ARBA" id="ARBA00022448"/>
    </source>
</evidence>
<evidence type="ECO:0000313" key="9">
    <source>
        <dbReference type="EMBL" id="MBP2183472.1"/>
    </source>
</evidence>
<evidence type="ECO:0000256" key="5">
    <source>
        <dbReference type="ARBA" id="ARBA00022989"/>
    </source>
</evidence>
<feature type="transmembrane region" description="Helical" evidence="7">
    <location>
        <begin position="81"/>
        <end position="103"/>
    </location>
</feature>
<evidence type="ECO:0000256" key="1">
    <source>
        <dbReference type="ARBA" id="ARBA00004651"/>
    </source>
</evidence>
<comment type="caution">
    <text evidence="9">The sequence shown here is derived from an EMBL/GenBank/DDBJ whole genome shotgun (WGS) entry which is preliminary data.</text>
</comment>
<dbReference type="CDD" id="cd06173">
    <property type="entry name" value="MFS_MefA_like"/>
    <property type="match status" value="1"/>
</dbReference>
<feature type="domain" description="Major facilitator superfamily (MFS) profile" evidence="8">
    <location>
        <begin position="1"/>
        <end position="406"/>
    </location>
</feature>
<reference evidence="9 10" key="1">
    <citation type="submission" date="2021-03" db="EMBL/GenBank/DDBJ databases">
        <title>Sequencing the genomes of 1000 actinobacteria strains.</title>
        <authorList>
            <person name="Klenk H.-P."/>
        </authorList>
    </citation>
    <scope>NUCLEOTIDE SEQUENCE [LARGE SCALE GENOMIC DNA]</scope>
    <source>
        <strain evidence="9 10">DSM 45510</strain>
    </source>
</reference>
<keyword evidence="6 7" id="KW-0472">Membrane</keyword>
<protein>
    <submittedName>
        <fullName evidence="9">MFS family arabinose efflux permease</fullName>
    </submittedName>
</protein>
<dbReference type="EMBL" id="JAGGMS010000001">
    <property type="protein sequence ID" value="MBP2183472.1"/>
    <property type="molecule type" value="Genomic_DNA"/>
</dbReference>
<evidence type="ECO:0000256" key="6">
    <source>
        <dbReference type="ARBA" id="ARBA00023136"/>
    </source>
</evidence>
<keyword evidence="5 7" id="KW-1133">Transmembrane helix</keyword>
<feature type="transmembrane region" description="Helical" evidence="7">
    <location>
        <begin position="21"/>
        <end position="44"/>
    </location>
</feature>
<keyword evidence="10" id="KW-1185">Reference proteome</keyword>
<evidence type="ECO:0000259" key="8">
    <source>
        <dbReference type="PROSITE" id="PS50850"/>
    </source>
</evidence>
<dbReference type="PANTHER" id="PTHR23513:SF6">
    <property type="entry name" value="MAJOR FACILITATOR SUPERFAMILY ASSOCIATED DOMAIN-CONTAINING PROTEIN"/>
    <property type="match status" value="1"/>
</dbReference>